<dbReference type="eggNOG" id="COG2814">
    <property type="taxonomic scope" value="Bacteria"/>
</dbReference>
<feature type="transmembrane region" description="Helical" evidence="6">
    <location>
        <begin position="113"/>
        <end position="136"/>
    </location>
</feature>
<evidence type="ECO:0000313" key="9">
    <source>
        <dbReference type="Proteomes" id="UP000000387"/>
    </source>
</evidence>
<feature type="transmembrane region" description="Helical" evidence="6">
    <location>
        <begin position="365"/>
        <end position="390"/>
    </location>
</feature>
<feature type="transmembrane region" description="Helical" evidence="6">
    <location>
        <begin position="21"/>
        <end position="42"/>
    </location>
</feature>
<name>E3H555_ROTDC</name>
<dbReference type="GO" id="GO:0022857">
    <property type="term" value="F:transmembrane transporter activity"/>
    <property type="evidence" value="ECO:0007669"/>
    <property type="project" value="InterPro"/>
</dbReference>
<evidence type="ECO:0000256" key="2">
    <source>
        <dbReference type="ARBA" id="ARBA00022475"/>
    </source>
</evidence>
<dbReference type="GO" id="GO:0005886">
    <property type="term" value="C:plasma membrane"/>
    <property type="evidence" value="ECO:0007669"/>
    <property type="project" value="UniProtKB-SubCell"/>
</dbReference>
<dbReference type="InterPro" id="IPR020846">
    <property type="entry name" value="MFS_dom"/>
</dbReference>
<keyword evidence="3 6" id="KW-0812">Transmembrane</keyword>
<feature type="transmembrane region" description="Helical" evidence="6">
    <location>
        <begin position="86"/>
        <end position="107"/>
    </location>
</feature>
<feature type="transmembrane region" description="Helical" evidence="6">
    <location>
        <begin position="172"/>
        <end position="192"/>
    </location>
</feature>
<gene>
    <name evidence="8" type="ordered locus">HMPREF0733_11301</name>
</gene>
<sequence>MSSPLESSTPTKAPINIGLATLWMLLGVFGVGTIEYLVAGVLPRISRDMAVTEANAGLLITVYALTVVVGGPFLTVITSRVARTPLIVGLMILFIVGNILTAVAPVFPVLVVARILTALPHATFFAVCLILATTLVEPDFQGRMISRITLGLNLATVLGVPLGTLAGNHFGWRSSFVIIAIFQALVVVALVLTTRRAPKRPGSSIASEVKVFGRGEVLKALALTMLSQAGLFVLFTYISPYLEQYSGFDSGAVTVLLFVFGVGSILGNMLGGHCADRNMNATLYIALSSLALALLALFFMGNHAWFAGPWMFVVGAAGFSIIPPLASKLIGAASSAPNLATTVNIAGFQMANAAGAWLGSVALSLGFGLGILPLLGAFLACAAICLLWITHLYEMRRSAM</sequence>
<dbReference type="PROSITE" id="PS50850">
    <property type="entry name" value="MFS"/>
    <property type="match status" value="1"/>
</dbReference>
<feature type="domain" description="Major facilitator superfamily (MFS) profile" evidence="7">
    <location>
        <begin position="16"/>
        <end position="400"/>
    </location>
</feature>
<keyword evidence="2" id="KW-1003">Cell membrane</keyword>
<feature type="transmembrane region" description="Helical" evidence="6">
    <location>
        <begin position="338"/>
        <end position="359"/>
    </location>
</feature>
<organism evidence="8 9">
    <name type="scientific">Rothia dentocariosa (strain ATCC 17931 / CDC X599 / XDIA)</name>
    <dbReference type="NCBI Taxonomy" id="762948"/>
    <lineage>
        <taxon>Bacteria</taxon>
        <taxon>Bacillati</taxon>
        <taxon>Actinomycetota</taxon>
        <taxon>Actinomycetes</taxon>
        <taxon>Micrococcales</taxon>
        <taxon>Micrococcaceae</taxon>
        <taxon>Rothia</taxon>
    </lineage>
</organism>
<dbReference type="PANTHER" id="PTHR43124">
    <property type="entry name" value="PURINE EFFLUX PUMP PBUE"/>
    <property type="match status" value="1"/>
</dbReference>
<evidence type="ECO:0000256" key="1">
    <source>
        <dbReference type="ARBA" id="ARBA00004651"/>
    </source>
</evidence>
<dbReference type="RefSeq" id="WP_013398509.1">
    <property type="nucleotide sequence ID" value="NC_014643.1"/>
</dbReference>
<evidence type="ECO:0000313" key="8">
    <source>
        <dbReference type="EMBL" id="ADP40758.1"/>
    </source>
</evidence>
<proteinExistence type="predicted"/>
<evidence type="ECO:0000256" key="4">
    <source>
        <dbReference type="ARBA" id="ARBA00022989"/>
    </source>
</evidence>
<comment type="subcellular location">
    <subcellularLocation>
        <location evidence="1">Cell membrane</location>
        <topology evidence="1">Multi-pass membrane protein</topology>
    </subcellularLocation>
</comment>
<feature type="transmembrane region" description="Helical" evidence="6">
    <location>
        <begin position="250"/>
        <end position="270"/>
    </location>
</feature>
<feature type="transmembrane region" description="Helical" evidence="6">
    <location>
        <begin position="282"/>
        <end position="301"/>
    </location>
</feature>
<evidence type="ECO:0000259" key="7">
    <source>
        <dbReference type="PROSITE" id="PS50850"/>
    </source>
</evidence>
<dbReference type="InterPro" id="IPR036259">
    <property type="entry name" value="MFS_trans_sf"/>
</dbReference>
<dbReference type="GeneID" id="29743365"/>
<reference evidence="9" key="1">
    <citation type="submission" date="2010-10" db="EMBL/GenBank/DDBJ databases">
        <title>The complete genome of Rothia dentocariosa ATCC 17931.</title>
        <authorList>
            <person name="Muzny D."/>
            <person name="Qin X."/>
            <person name="Buhay C."/>
            <person name="Dugan-Rocha S."/>
            <person name="Ding Y."/>
            <person name="Chen G."/>
            <person name="Hawes A."/>
            <person name="Holder M."/>
            <person name="Jhangiani S."/>
            <person name="Johnson A."/>
            <person name="Khan Z."/>
            <person name="Li Z."/>
            <person name="Liu W."/>
            <person name="Liu X."/>
            <person name="Perez L."/>
            <person name="Shen H."/>
            <person name="Wang Q."/>
            <person name="Watt J."/>
            <person name="Xi L."/>
            <person name="Xin Y."/>
            <person name="Zhou J."/>
            <person name="Deng J."/>
            <person name="Jiang H."/>
            <person name="Liu Y."/>
            <person name="Qu J."/>
            <person name="Song X.-Z."/>
            <person name="Zhang L."/>
            <person name="Villasana D."/>
            <person name="Johnson A."/>
            <person name="Liu J."/>
            <person name="Liyanage D."/>
            <person name="Lorensuhewa L."/>
            <person name="Robinson T."/>
            <person name="Song A."/>
            <person name="Song B.-B."/>
            <person name="Dinh H."/>
            <person name="Thornton R."/>
            <person name="Coyle M."/>
            <person name="Francisco L."/>
            <person name="Jackson L."/>
            <person name="Javaid M."/>
            <person name="Korchina V."/>
            <person name="Kovar C."/>
            <person name="Mata R."/>
            <person name="Mathew T."/>
            <person name="Ngo R."/>
            <person name="Nguyen L."/>
            <person name="Nguyen N."/>
            <person name="Okwuonu G."/>
            <person name="Ongeri F."/>
            <person name="Pham C."/>
            <person name="Simmons D."/>
            <person name="Wilczek-Boney K."/>
            <person name="Hale W."/>
            <person name="Jakkamsetti A."/>
            <person name="Pham P."/>
            <person name="Ruth R."/>
            <person name="San Lucas F."/>
            <person name="Warren J."/>
            <person name="Zhang J."/>
            <person name="Zhao Z."/>
            <person name="Zhou C."/>
            <person name="Zhu D."/>
            <person name="Lee S."/>
            <person name="Bess C."/>
            <person name="Blankenburg K."/>
            <person name="Forbes L."/>
            <person name="Fu Q."/>
            <person name="Gubbala S."/>
            <person name="Hirani K."/>
            <person name="Jayaseelan J.C."/>
            <person name="Lara F."/>
            <person name="Munidasa M."/>
            <person name="Palculict T."/>
            <person name="Patil S."/>
            <person name="Pu L.-L."/>
            <person name="Saada N."/>
            <person name="Tang L."/>
            <person name="Weissenberger G."/>
            <person name="Zhu Y."/>
            <person name="Hemphill L."/>
            <person name="Shang Y."/>
            <person name="Youmans B."/>
            <person name="Ayvaz T."/>
            <person name="Ross M."/>
            <person name="Santibanez J."/>
            <person name="Aqrawi P."/>
            <person name="Gross S."/>
            <person name="Joshi V."/>
            <person name="Fowler G."/>
            <person name="Nazareth L."/>
            <person name="Reid J."/>
            <person name="Worley K."/>
            <person name="Petrosino J."/>
            <person name="Highlander S."/>
            <person name="Gibbs R."/>
        </authorList>
    </citation>
    <scope>NUCLEOTIDE SEQUENCE [LARGE SCALE GENOMIC DNA]</scope>
    <source>
        <strain evidence="9">ATCC 17931 / CDC X599 / XDIA</strain>
    </source>
</reference>
<dbReference type="EMBL" id="CP002280">
    <property type="protein sequence ID" value="ADP40758.1"/>
    <property type="molecule type" value="Genomic_DNA"/>
</dbReference>
<evidence type="ECO:0000256" key="3">
    <source>
        <dbReference type="ARBA" id="ARBA00022692"/>
    </source>
</evidence>
<dbReference type="Pfam" id="PF07690">
    <property type="entry name" value="MFS_1"/>
    <property type="match status" value="1"/>
</dbReference>
<dbReference type="CDD" id="cd17324">
    <property type="entry name" value="MFS_NepI_like"/>
    <property type="match status" value="1"/>
</dbReference>
<dbReference type="AlphaFoldDB" id="E3H555"/>
<dbReference type="InterPro" id="IPR011701">
    <property type="entry name" value="MFS"/>
</dbReference>
<dbReference type="Gene3D" id="1.20.1250.20">
    <property type="entry name" value="MFS general substrate transporter like domains"/>
    <property type="match status" value="1"/>
</dbReference>
<dbReference type="KEGG" id="rdn:HMPREF0733_11301"/>
<keyword evidence="5 6" id="KW-0472">Membrane</keyword>
<feature type="transmembrane region" description="Helical" evidence="6">
    <location>
        <begin position="307"/>
        <end position="326"/>
    </location>
</feature>
<dbReference type="HOGENOM" id="CLU_001265_61_2_11"/>
<accession>E3H555</accession>
<protein>
    <submittedName>
        <fullName evidence="8">Transporter, major facilitator family protein</fullName>
    </submittedName>
</protein>
<dbReference type="PANTHER" id="PTHR43124:SF3">
    <property type="entry name" value="CHLORAMPHENICOL EFFLUX PUMP RV0191"/>
    <property type="match status" value="1"/>
</dbReference>
<evidence type="ECO:0000256" key="6">
    <source>
        <dbReference type="SAM" id="Phobius"/>
    </source>
</evidence>
<evidence type="ECO:0000256" key="5">
    <source>
        <dbReference type="ARBA" id="ARBA00023136"/>
    </source>
</evidence>
<keyword evidence="4 6" id="KW-1133">Transmembrane helix</keyword>
<dbReference type="InterPro" id="IPR050189">
    <property type="entry name" value="MFS_Efflux_Transporters"/>
</dbReference>
<feature type="transmembrane region" description="Helical" evidence="6">
    <location>
        <begin position="220"/>
        <end position="238"/>
    </location>
</feature>
<dbReference type="SUPFAM" id="SSF103473">
    <property type="entry name" value="MFS general substrate transporter"/>
    <property type="match status" value="1"/>
</dbReference>
<feature type="transmembrane region" description="Helical" evidence="6">
    <location>
        <begin position="54"/>
        <end position="74"/>
    </location>
</feature>
<dbReference type="Proteomes" id="UP000000387">
    <property type="component" value="Chromosome"/>
</dbReference>